<proteinExistence type="predicted"/>
<dbReference type="Proteomes" id="UP000034235">
    <property type="component" value="Unassembled WGS sequence"/>
</dbReference>
<name>A0A0G0JGQ8_9BACT</name>
<sequence>MGQESESKIVVNFIGVAHGGLNVQLPQRLRSQWSEQLFNGRQIGYWEAGGSSRSIEGRDRFRADTASGFQLFYIRELMTRLSGSDIPHHEAAKRLQQLRAYDSNGQLRFLLNERFIPEQALSNFFLMGEFDFMRQSGGLDLYVEAHQPVQLDVINTLKSNSSLFFRSAVNCWFDRDFDSAIKLFFESWNLDHQARDIRDEDVVHESVALINEMVNEGSGNYTVLMGDLHNGIVKALKKRVQSNFVKFKTTRSRLVLPFQLEILNGLSSGKPYMDLREQLARDILFGLLSKELDTYMKESGQLYGYMRRWETAQQNLANKVNGMNLKELTSACRVGRPPRQTLLSLI</sequence>
<gene>
    <name evidence="1" type="ORF">US86_C0003G0096</name>
</gene>
<dbReference type="EMBL" id="LBUP01000003">
    <property type="protein sequence ID" value="KKQ66853.1"/>
    <property type="molecule type" value="Genomic_DNA"/>
</dbReference>
<comment type="caution">
    <text evidence="1">The sequence shown here is derived from an EMBL/GenBank/DDBJ whole genome shotgun (WGS) entry which is preliminary data.</text>
</comment>
<accession>A0A0G0JGQ8</accession>
<reference evidence="1 2" key="1">
    <citation type="journal article" date="2015" name="Nature">
        <title>rRNA introns, odd ribosomes, and small enigmatic genomes across a large radiation of phyla.</title>
        <authorList>
            <person name="Brown C.T."/>
            <person name="Hug L.A."/>
            <person name="Thomas B.C."/>
            <person name="Sharon I."/>
            <person name="Castelle C.J."/>
            <person name="Singh A."/>
            <person name="Wilkins M.J."/>
            <person name="Williams K.H."/>
            <person name="Banfield J.F."/>
        </authorList>
    </citation>
    <scope>NUCLEOTIDE SEQUENCE [LARGE SCALE GENOMIC DNA]</scope>
</reference>
<evidence type="ECO:0000313" key="1">
    <source>
        <dbReference type="EMBL" id="KKQ66853.1"/>
    </source>
</evidence>
<organism evidence="1 2">
    <name type="scientific">Candidatus Daviesbacteria bacterium GW2011_GWA2_38_24</name>
    <dbReference type="NCBI Taxonomy" id="1618422"/>
    <lineage>
        <taxon>Bacteria</taxon>
        <taxon>Candidatus Daviesiibacteriota</taxon>
    </lineage>
</organism>
<dbReference type="AlphaFoldDB" id="A0A0G0JGQ8"/>
<protein>
    <submittedName>
        <fullName evidence="1">Uncharacterized protein</fullName>
    </submittedName>
</protein>
<evidence type="ECO:0000313" key="2">
    <source>
        <dbReference type="Proteomes" id="UP000034235"/>
    </source>
</evidence>